<organism evidence="1 2">
    <name type="scientific">Psychrobacillus glaciei</name>
    <dbReference type="NCBI Taxonomy" id="2283160"/>
    <lineage>
        <taxon>Bacteria</taxon>
        <taxon>Bacillati</taxon>
        <taxon>Bacillota</taxon>
        <taxon>Bacilli</taxon>
        <taxon>Bacillales</taxon>
        <taxon>Bacillaceae</taxon>
        <taxon>Psychrobacillus</taxon>
    </lineage>
</organism>
<evidence type="ECO:0000313" key="1">
    <source>
        <dbReference type="EMBL" id="QFF99329.1"/>
    </source>
</evidence>
<proteinExistence type="predicted"/>
<sequence>MKLFIFEKQVGKNISHFNSDFIMSRIVRTEKPTQIGCMYLETNGVVGYHEAVVPQLLLVISGEGWVRGEAGLKVKVKVGDAVLWKKGEGHETTTETGLTAIVIESEELNPSEFMLEK</sequence>
<dbReference type="SUPFAM" id="SSF51182">
    <property type="entry name" value="RmlC-like cupins"/>
    <property type="match status" value="1"/>
</dbReference>
<dbReference type="EMBL" id="CP031223">
    <property type="protein sequence ID" value="QFF99329.1"/>
    <property type="molecule type" value="Genomic_DNA"/>
</dbReference>
<name>A0A5J6SNG7_9BACI</name>
<dbReference type="OrthoDB" id="3782397at2"/>
<dbReference type="Proteomes" id="UP000325517">
    <property type="component" value="Chromosome"/>
</dbReference>
<accession>A0A5J6SNG7</accession>
<dbReference type="AlphaFoldDB" id="A0A5J6SNG7"/>
<protein>
    <submittedName>
        <fullName evidence="1">Cupin</fullName>
    </submittedName>
</protein>
<keyword evidence="2" id="KW-1185">Reference proteome</keyword>
<dbReference type="RefSeq" id="WP_151700248.1">
    <property type="nucleotide sequence ID" value="NZ_CP031223.1"/>
</dbReference>
<reference evidence="1 2" key="1">
    <citation type="submission" date="2018-07" db="EMBL/GenBank/DDBJ databases">
        <title>Complete genome sequence of Psychrobacillus sp. PB01, isolated from iceberg, and comparative genome analysis of Psychrobacillus strains.</title>
        <authorList>
            <person name="Lee P.C."/>
        </authorList>
    </citation>
    <scope>NUCLEOTIDE SEQUENCE [LARGE SCALE GENOMIC DNA]</scope>
    <source>
        <strain evidence="1 2">PB01</strain>
    </source>
</reference>
<gene>
    <name evidence="1" type="ORF">PB01_11105</name>
</gene>
<evidence type="ECO:0000313" key="2">
    <source>
        <dbReference type="Proteomes" id="UP000325517"/>
    </source>
</evidence>
<dbReference type="InterPro" id="IPR014710">
    <property type="entry name" value="RmlC-like_jellyroll"/>
</dbReference>
<dbReference type="Gene3D" id="2.60.120.10">
    <property type="entry name" value="Jelly Rolls"/>
    <property type="match status" value="1"/>
</dbReference>
<dbReference type="InterPro" id="IPR011051">
    <property type="entry name" value="RmlC_Cupin_sf"/>
</dbReference>
<dbReference type="KEGG" id="psyo:PB01_11105"/>